<feature type="domain" description="Transglutaminase-like" evidence="2">
    <location>
        <begin position="143"/>
        <end position="230"/>
    </location>
</feature>
<accession>A0A3G9JM93</accession>
<dbReference type="Gene3D" id="2.10.270.20">
    <property type="match status" value="1"/>
</dbReference>
<dbReference type="InterPro" id="IPR002931">
    <property type="entry name" value="Transglutaminase-like"/>
</dbReference>
<dbReference type="InterPro" id="IPR038765">
    <property type="entry name" value="Papain-like_cys_pep_sf"/>
</dbReference>
<dbReference type="InParanoid" id="A0A3G9JM93"/>
<dbReference type="SUPFAM" id="SSF69360">
    <property type="entry name" value="Cell wall binding repeat"/>
    <property type="match status" value="1"/>
</dbReference>
<evidence type="ECO:0000256" key="1">
    <source>
        <dbReference type="SAM" id="SignalP"/>
    </source>
</evidence>
<name>A0A3G9JM93_9FIRM</name>
<evidence type="ECO:0000313" key="3">
    <source>
        <dbReference type="EMBL" id="BBH26133.1"/>
    </source>
</evidence>
<feature type="chain" id="PRO_5018183111" description="Transglutaminase-like domain-containing protein" evidence="1">
    <location>
        <begin position="21"/>
        <end position="399"/>
    </location>
</feature>
<dbReference type="EMBL" id="AP019309">
    <property type="protein sequence ID" value="BBH26133.1"/>
    <property type="molecule type" value="Genomic_DNA"/>
</dbReference>
<dbReference type="SUPFAM" id="SSF54001">
    <property type="entry name" value="Cysteine proteinases"/>
    <property type="match status" value="1"/>
</dbReference>
<dbReference type="KEGG" id="ebm:SG0102_10670"/>
<proteinExistence type="predicted"/>
<protein>
    <recommendedName>
        <fullName evidence="2">Transglutaminase-like domain-containing protein</fullName>
    </recommendedName>
</protein>
<evidence type="ECO:0000259" key="2">
    <source>
        <dbReference type="Pfam" id="PF01841"/>
    </source>
</evidence>
<dbReference type="Pfam" id="PF01841">
    <property type="entry name" value="Transglut_core"/>
    <property type="match status" value="1"/>
</dbReference>
<sequence>MVTLVCACMVGSMSLTGVQAAQKGDKVSFMQDTKKANGVYKVGSTYRYFDNEGKIYRGKAKLVHADKGIYYVKKDGATFHGWNVLGNKLYNFSGKGNRALTNTTSRNVKLLASGVAVNNEESQIFVKVLNILKRKGLLEASASAKRQALWNYLTSHANFSYFMKYPNLSTKSWAKDYALWMLDHHKGNCYGFACTFSAMCYVIGYNPEIVCGRVHGSRDHARDGFTRHACLKINGKWYDPEATFAGWMRGVYGAGSYRAAFIGRKTYSYAKQNGNKLNIQMAKKGQTYYYTKGETIYGFDTGNKPITGYYVINNKIYYFNKNHTTTKEAAKKLQALFAYKKPFAQVKALLGEAKESKDMGPGCSGIAGTEMLYTYDHIKVATVIPYDGSEEIFLSVSEK</sequence>
<evidence type="ECO:0000313" key="4">
    <source>
        <dbReference type="Proteomes" id="UP000268059"/>
    </source>
</evidence>
<keyword evidence="4" id="KW-1185">Reference proteome</keyword>
<dbReference type="Proteomes" id="UP000268059">
    <property type="component" value="Chromosome"/>
</dbReference>
<dbReference type="AlphaFoldDB" id="A0A3G9JM93"/>
<gene>
    <name evidence="3" type="ORF">SG0102_10670</name>
</gene>
<reference evidence="3 4" key="1">
    <citation type="submission" date="2018-11" db="EMBL/GenBank/DDBJ databases">
        <title>Novel Erysipelotrichaceae bacterium isolated from small intestine of a swine.</title>
        <authorList>
            <person name="Kim J.S."/>
            <person name="Choe H."/>
            <person name="Lee Y.R."/>
            <person name="Kim K.M."/>
            <person name="Park D.S."/>
        </authorList>
    </citation>
    <scope>NUCLEOTIDE SEQUENCE [LARGE SCALE GENOMIC DNA]</scope>
    <source>
        <strain evidence="3 4">SG0102</strain>
    </source>
</reference>
<organism evidence="3 4">
    <name type="scientific">Intestinibaculum porci</name>
    <dbReference type="NCBI Taxonomy" id="2487118"/>
    <lineage>
        <taxon>Bacteria</taxon>
        <taxon>Bacillati</taxon>
        <taxon>Bacillota</taxon>
        <taxon>Erysipelotrichia</taxon>
        <taxon>Erysipelotrichales</taxon>
        <taxon>Erysipelotrichaceae</taxon>
        <taxon>Intestinibaculum</taxon>
    </lineage>
</organism>
<feature type="signal peptide" evidence="1">
    <location>
        <begin position="1"/>
        <end position="20"/>
    </location>
</feature>
<keyword evidence="1" id="KW-0732">Signal</keyword>